<sequence length="356" mass="38893">MQSILRWSLENSTPMDSAASDHPPAERKDLDPAIIDMILGKPDSVQMKEDMAIAVDDAKSEDERINALDHMEMLIEHIDNANDLEKLKLWEPLQSLLTSNSSTSEIRTQALWVIGTALQNNPSAQEDYMLYNPLPILLSFLDPSPSSSPGIRAKAIYALSGLLKHNSPAVQALGPSGWTKLRESLQDPSITVRRKVVFLLSSLLLPNGSGPTPTPAPTAANILTPDHRPAPTSDEPIFSNSHASNLRNPNRSNTSSPTVSALSEYNIMESIISGVVTPVPYGNDGESVEPDADFEEKAVHLLFTYAVSCSGELSQSQKEALKSWIQTQKTKKGESQLLESWNISREEYAGLVGKLL</sequence>
<dbReference type="PANTHER" id="PTHR19316:SF18">
    <property type="entry name" value="HSP70-BINDING PROTEIN 1"/>
    <property type="match status" value="1"/>
</dbReference>
<evidence type="ECO:0000256" key="1">
    <source>
        <dbReference type="ARBA" id="ARBA00011045"/>
    </source>
</evidence>
<evidence type="ECO:0000259" key="4">
    <source>
        <dbReference type="Pfam" id="PF08609"/>
    </source>
</evidence>
<keyword evidence="2" id="KW-0677">Repeat</keyword>
<dbReference type="InterPro" id="IPR050693">
    <property type="entry name" value="Hsp70_NEF-Inhibitors"/>
</dbReference>
<dbReference type="InterPro" id="IPR013918">
    <property type="entry name" value="Nucleotide_exch_fac_Fes1"/>
</dbReference>
<dbReference type="GO" id="GO:0005783">
    <property type="term" value="C:endoplasmic reticulum"/>
    <property type="evidence" value="ECO:0007669"/>
    <property type="project" value="TreeGrafter"/>
</dbReference>
<organism evidence="5">
    <name type="scientific">Psilocybe cubensis</name>
    <name type="common">Psychedelic mushroom</name>
    <name type="synonym">Stropharia cubensis</name>
    <dbReference type="NCBI Taxonomy" id="181762"/>
    <lineage>
        <taxon>Eukaryota</taxon>
        <taxon>Fungi</taxon>
        <taxon>Dikarya</taxon>
        <taxon>Basidiomycota</taxon>
        <taxon>Agaricomycotina</taxon>
        <taxon>Agaricomycetes</taxon>
        <taxon>Agaricomycetidae</taxon>
        <taxon>Agaricales</taxon>
        <taxon>Agaricineae</taxon>
        <taxon>Strophariaceae</taxon>
        <taxon>Psilocybe</taxon>
    </lineage>
</organism>
<accession>A0A8H8CJC8</accession>
<dbReference type="SUPFAM" id="SSF48371">
    <property type="entry name" value="ARM repeat"/>
    <property type="match status" value="1"/>
</dbReference>
<reference evidence="5" key="1">
    <citation type="submission" date="2021-02" db="EMBL/GenBank/DDBJ databases">
        <title>Psilocybe cubensis genome.</title>
        <authorList>
            <person name="Mckernan K.J."/>
            <person name="Crawford S."/>
            <person name="Trippe A."/>
            <person name="Kane L.T."/>
            <person name="Mclaughlin S."/>
        </authorList>
    </citation>
    <scope>NUCLEOTIDE SEQUENCE [LARGE SCALE GENOMIC DNA]</scope>
    <source>
        <strain evidence="5">MGC-MH-2018</strain>
    </source>
</reference>
<name>A0A8H8CJC8_PSICU</name>
<proteinExistence type="inferred from homology"/>
<feature type="region of interest" description="Disordered" evidence="3">
    <location>
        <begin position="10"/>
        <end position="30"/>
    </location>
</feature>
<dbReference type="Pfam" id="PF08609">
    <property type="entry name" value="Fes1"/>
    <property type="match status" value="1"/>
</dbReference>
<evidence type="ECO:0000256" key="2">
    <source>
        <dbReference type="ARBA" id="ARBA00022737"/>
    </source>
</evidence>
<dbReference type="GO" id="GO:0000774">
    <property type="term" value="F:adenyl-nucleotide exchange factor activity"/>
    <property type="evidence" value="ECO:0007669"/>
    <property type="project" value="TreeGrafter"/>
</dbReference>
<dbReference type="InterPro" id="IPR016024">
    <property type="entry name" value="ARM-type_fold"/>
</dbReference>
<dbReference type="InterPro" id="IPR011989">
    <property type="entry name" value="ARM-like"/>
</dbReference>
<evidence type="ECO:0000313" key="5">
    <source>
        <dbReference type="EMBL" id="KAG5167613.1"/>
    </source>
</evidence>
<dbReference type="AlphaFoldDB" id="A0A8H8CJC8"/>
<dbReference type="Gene3D" id="1.25.10.10">
    <property type="entry name" value="Leucine-rich Repeat Variant"/>
    <property type="match status" value="1"/>
</dbReference>
<protein>
    <recommendedName>
        <fullName evidence="4">Nucleotide exchange factor Fes1 domain-containing protein</fullName>
    </recommendedName>
</protein>
<dbReference type="EMBL" id="JAFIQS010000007">
    <property type="protein sequence ID" value="KAG5167613.1"/>
    <property type="molecule type" value="Genomic_DNA"/>
</dbReference>
<feature type="compositionally biased region" description="Polar residues" evidence="3">
    <location>
        <begin position="238"/>
        <end position="258"/>
    </location>
</feature>
<evidence type="ECO:0000256" key="3">
    <source>
        <dbReference type="SAM" id="MobiDB-lite"/>
    </source>
</evidence>
<comment type="similarity">
    <text evidence="1">Belongs to the FES1 family.</text>
</comment>
<feature type="region of interest" description="Disordered" evidence="3">
    <location>
        <begin position="209"/>
        <end position="258"/>
    </location>
</feature>
<dbReference type="PANTHER" id="PTHR19316">
    <property type="entry name" value="PROTEIN FOLDING REGULATOR"/>
    <property type="match status" value="1"/>
</dbReference>
<gene>
    <name evidence="5" type="ORF">JR316_007964</name>
</gene>
<comment type="caution">
    <text evidence="5">The sequence shown here is derived from an EMBL/GenBank/DDBJ whole genome shotgun (WGS) entry which is preliminary data.</text>
</comment>
<feature type="domain" description="Nucleotide exchange factor Fes1" evidence="4">
    <location>
        <begin position="1"/>
        <end position="84"/>
    </location>
</feature>